<dbReference type="AlphaFoldDB" id="A0A2P8D7P3"/>
<sequence length="42" mass="5096">MKYNYQAFKYFFYITRVKGNEAYLSVYAGQTRFLYGNCPEHL</sequence>
<evidence type="ECO:0000313" key="1">
    <source>
        <dbReference type="EMBL" id="PSK93217.1"/>
    </source>
</evidence>
<evidence type="ECO:0000313" key="2">
    <source>
        <dbReference type="Proteomes" id="UP000240572"/>
    </source>
</evidence>
<dbReference type="Proteomes" id="UP000240572">
    <property type="component" value="Unassembled WGS sequence"/>
</dbReference>
<keyword evidence="2" id="KW-1185">Reference proteome</keyword>
<proteinExistence type="predicted"/>
<gene>
    <name evidence="1" type="ORF">B0I18_102187</name>
</gene>
<dbReference type="EMBL" id="PYGD01000002">
    <property type="protein sequence ID" value="PSK93217.1"/>
    <property type="molecule type" value="Genomic_DNA"/>
</dbReference>
<reference evidence="1 2" key="1">
    <citation type="submission" date="2018-03" db="EMBL/GenBank/DDBJ databases">
        <title>Genomic Encyclopedia of Type Strains, Phase III (KMG-III): the genomes of soil and plant-associated and newly described type strains.</title>
        <authorList>
            <person name="Whitman W."/>
        </authorList>
    </citation>
    <scope>NUCLEOTIDE SEQUENCE [LARGE SCALE GENOMIC DNA]</scope>
    <source>
        <strain evidence="1 2">CGMCC 1.12700</strain>
    </source>
</reference>
<accession>A0A2P8D7P3</accession>
<comment type="caution">
    <text evidence="1">The sequence shown here is derived from an EMBL/GenBank/DDBJ whole genome shotgun (WGS) entry which is preliminary data.</text>
</comment>
<protein>
    <submittedName>
        <fullName evidence="1">Uncharacterized protein</fullName>
    </submittedName>
</protein>
<organism evidence="1 2">
    <name type="scientific">Taibaiella chishuiensis</name>
    <dbReference type="NCBI Taxonomy" id="1434707"/>
    <lineage>
        <taxon>Bacteria</taxon>
        <taxon>Pseudomonadati</taxon>
        <taxon>Bacteroidota</taxon>
        <taxon>Chitinophagia</taxon>
        <taxon>Chitinophagales</taxon>
        <taxon>Chitinophagaceae</taxon>
        <taxon>Taibaiella</taxon>
    </lineage>
</organism>
<name>A0A2P8D7P3_9BACT</name>